<proteinExistence type="predicted"/>
<evidence type="ECO:0000313" key="1">
    <source>
        <dbReference type="EMBL" id="GFO25555.1"/>
    </source>
</evidence>
<sequence length="115" mass="12498">MVSRDKVLIARSVKCTSWSPGAGVATTLGMLYFVERSWATLSTDTFLIPRRCVANSSTIDLKGAPSPIRRYLSWAKTVCSPPAETVRLASGCNTSFTITIGVLRRAPSTRRNAAF</sequence>
<protein>
    <submittedName>
        <fullName evidence="1">Uncharacterized protein</fullName>
    </submittedName>
</protein>
<dbReference type="Proteomes" id="UP000735302">
    <property type="component" value="Unassembled WGS sequence"/>
</dbReference>
<comment type="caution">
    <text evidence="1">The sequence shown here is derived from an EMBL/GenBank/DDBJ whole genome shotgun (WGS) entry which is preliminary data.</text>
</comment>
<dbReference type="AlphaFoldDB" id="A0AAV4BYR7"/>
<name>A0AAV4BYR7_9GAST</name>
<gene>
    <name evidence="1" type="ORF">PoB_005206000</name>
</gene>
<evidence type="ECO:0000313" key="2">
    <source>
        <dbReference type="Proteomes" id="UP000735302"/>
    </source>
</evidence>
<organism evidence="1 2">
    <name type="scientific">Plakobranchus ocellatus</name>
    <dbReference type="NCBI Taxonomy" id="259542"/>
    <lineage>
        <taxon>Eukaryota</taxon>
        <taxon>Metazoa</taxon>
        <taxon>Spiralia</taxon>
        <taxon>Lophotrochozoa</taxon>
        <taxon>Mollusca</taxon>
        <taxon>Gastropoda</taxon>
        <taxon>Heterobranchia</taxon>
        <taxon>Euthyneura</taxon>
        <taxon>Panpulmonata</taxon>
        <taxon>Sacoglossa</taxon>
        <taxon>Placobranchoidea</taxon>
        <taxon>Plakobranchidae</taxon>
        <taxon>Plakobranchus</taxon>
    </lineage>
</organism>
<dbReference type="EMBL" id="BLXT01005762">
    <property type="protein sequence ID" value="GFO25555.1"/>
    <property type="molecule type" value="Genomic_DNA"/>
</dbReference>
<keyword evidence="2" id="KW-1185">Reference proteome</keyword>
<accession>A0AAV4BYR7</accession>
<reference evidence="1 2" key="1">
    <citation type="journal article" date="2021" name="Elife">
        <title>Chloroplast acquisition without the gene transfer in kleptoplastic sea slugs, Plakobranchus ocellatus.</title>
        <authorList>
            <person name="Maeda T."/>
            <person name="Takahashi S."/>
            <person name="Yoshida T."/>
            <person name="Shimamura S."/>
            <person name="Takaki Y."/>
            <person name="Nagai Y."/>
            <person name="Toyoda A."/>
            <person name="Suzuki Y."/>
            <person name="Arimoto A."/>
            <person name="Ishii H."/>
            <person name="Satoh N."/>
            <person name="Nishiyama T."/>
            <person name="Hasebe M."/>
            <person name="Maruyama T."/>
            <person name="Minagawa J."/>
            <person name="Obokata J."/>
            <person name="Shigenobu S."/>
        </authorList>
    </citation>
    <scope>NUCLEOTIDE SEQUENCE [LARGE SCALE GENOMIC DNA]</scope>
</reference>